<organism evidence="2 3">
    <name type="scientific">Mariniblastus fucicola</name>
    <dbReference type="NCBI Taxonomy" id="980251"/>
    <lineage>
        <taxon>Bacteria</taxon>
        <taxon>Pseudomonadati</taxon>
        <taxon>Planctomycetota</taxon>
        <taxon>Planctomycetia</taxon>
        <taxon>Pirellulales</taxon>
        <taxon>Pirellulaceae</taxon>
        <taxon>Mariniblastus</taxon>
    </lineage>
</organism>
<reference evidence="2 3" key="1">
    <citation type="submission" date="2019-08" db="EMBL/GenBank/DDBJ databases">
        <title>Deep-cultivation of Planctomycetes and their phenomic and genomic characterization uncovers novel biology.</title>
        <authorList>
            <person name="Wiegand S."/>
            <person name="Jogler M."/>
            <person name="Boedeker C."/>
            <person name="Pinto D."/>
            <person name="Vollmers J."/>
            <person name="Rivas-Marin E."/>
            <person name="Kohn T."/>
            <person name="Peeters S.H."/>
            <person name="Heuer A."/>
            <person name="Rast P."/>
            <person name="Oberbeckmann S."/>
            <person name="Bunk B."/>
            <person name="Jeske O."/>
            <person name="Meyerdierks A."/>
            <person name="Storesund J.E."/>
            <person name="Kallscheuer N."/>
            <person name="Luecker S."/>
            <person name="Lage O.M."/>
            <person name="Pohl T."/>
            <person name="Merkel B.J."/>
            <person name="Hornburger P."/>
            <person name="Mueller R.-W."/>
            <person name="Bruemmer F."/>
            <person name="Labrenz M."/>
            <person name="Spormann A.M."/>
            <person name="Op den Camp H."/>
            <person name="Overmann J."/>
            <person name="Amann R."/>
            <person name="Jetten M.S.M."/>
            <person name="Mascher T."/>
            <person name="Medema M.H."/>
            <person name="Devos D.P."/>
            <person name="Kaster A.-K."/>
            <person name="Ovreas L."/>
            <person name="Rohde M."/>
            <person name="Galperin M.Y."/>
            <person name="Jogler C."/>
        </authorList>
    </citation>
    <scope>NUCLEOTIDE SEQUENCE [LARGE SCALE GENOMIC DNA]</scope>
    <source>
        <strain evidence="2 3">FC18</strain>
    </source>
</reference>
<keyword evidence="1" id="KW-1133">Transmembrane helix</keyword>
<evidence type="ECO:0000313" key="3">
    <source>
        <dbReference type="Proteomes" id="UP000322214"/>
    </source>
</evidence>
<keyword evidence="3" id="KW-1185">Reference proteome</keyword>
<dbReference type="AlphaFoldDB" id="A0A5B9PE37"/>
<proteinExistence type="predicted"/>
<sequence>MVFLQRVVQKGKPLCFERAKNTVFSQYFTLARDVQLFPIIKKVGFSQVRNMNKLITKTNTFLTDETGTTSVEYAVMLVLIVGLCITAIAAVGGQNGSIWGSNAAEVTTALQ</sequence>
<evidence type="ECO:0000313" key="2">
    <source>
        <dbReference type="EMBL" id="QEG21291.1"/>
    </source>
</evidence>
<accession>A0A5B9PE37</accession>
<feature type="transmembrane region" description="Helical" evidence="1">
    <location>
        <begin position="73"/>
        <end position="92"/>
    </location>
</feature>
<dbReference type="EMBL" id="CP042912">
    <property type="protein sequence ID" value="QEG21291.1"/>
    <property type="molecule type" value="Genomic_DNA"/>
</dbReference>
<gene>
    <name evidence="2" type="ORF">MFFC18_11460</name>
</gene>
<dbReference type="Proteomes" id="UP000322214">
    <property type="component" value="Chromosome"/>
</dbReference>
<name>A0A5B9PE37_9BACT</name>
<keyword evidence="1" id="KW-0812">Transmembrane</keyword>
<dbReference type="KEGG" id="mff:MFFC18_11460"/>
<evidence type="ECO:0000256" key="1">
    <source>
        <dbReference type="SAM" id="Phobius"/>
    </source>
</evidence>
<protein>
    <recommendedName>
        <fullName evidence="4">Flp/Fap pilin component</fullName>
    </recommendedName>
</protein>
<evidence type="ECO:0008006" key="4">
    <source>
        <dbReference type="Google" id="ProtNLM"/>
    </source>
</evidence>
<keyword evidence="1" id="KW-0472">Membrane</keyword>